<dbReference type="PRINTS" id="PR00081">
    <property type="entry name" value="GDHRDH"/>
</dbReference>
<dbReference type="Gene3D" id="3.40.50.720">
    <property type="entry name" value="NAD(P)-binding Rossmann-like Domain"/>
    <property type="match status" value="1"/>
</dbReference>
<dbReference type="Pfam" id="PF00106">
    <property type="entry name" value="adh_short"/>
    <property type="match status" value="1"/>
</dbReference>
<organism evidence="4 5">
    <name type="scientific">Thermocoleostomius sinensis A174</name>
    <dbReference type="NCBI Taxonomy" id="2016057"/>
    <lineage>
        <taxon>Bacteria</taxon>
        <taxon>Bacillati</taxon>
        <taxon>Cyanobacteriota</taxon>
        <taxon>Cyanophyceae</taxon>
        <taxon>Oculatellales</taxon>
        <taxon>Oculatellaceae</taxon>
        <taxon>Thermocoleostomius</taxon>
    </lineage>
</organism>
<dbReference type="RefSeq" id="WP_268611782.1">
    <property type="nucleotide sequence ID" value="NZ_CP113797.1"/>
</dbReference>
<evidence type="ECO:0000313" key="5">
    <source>
        <dbReference type="Proteomes" id="UP001163152"/>
    </source>
</evidence>
<dbReference type="KEGG" id="tsin:OXH18_07085"/>
<dbReference type="AlphaFoldDB" id="A0A9E9C9L6"/>
<dbReference type="InterPro" id="IPR002347">
    <property type="entry name" value="SDR_fam"/>
</dbReference>
<evidence type="ECO:0000313" key="4">
    <source>
        <dbReference type="EMBL" id="WAL61743.1"/>
    </source>
</evidence>
<dbReference type="FunFam" id="3.40.50.720:FF:000084">
    <property type="entry name" value="Short-chain dehydrogenase reductase"/>
    <property type="match status" value="1"/>
</dbReference>
<evidence type="ECO:0000256" key="1">
    <source>
        <dbReference type="ARBA" id="ARBA00006484"/>
    </source>
</evidence>
<evidence type="ECO:0000256" key="3">
    <source>
        <dbReference type="RuleBase" id="RU000363"/>
    </source>
</evidence>
<gene>
    <name evidence="4" type="ORF">OXH18_07085</name>
</gene>
<dbReference type="Proteomes" id="UP001163152">
    <property type="component" value="Chromosome"/>
</dbReference>
<protein>
    <submittedName>
        <fullName evidence="4">SDR family oxidoreductase</fullName>
    </submittedName>
</protein>
<comment type="similarity">
    <text evidence="1 3">Belongs to the short-chain dehydrogenases/reductases (SDR) family.</text>
</comment>
<sequence>METLRGKVALVTGGARGLGVAIGEALAEVGAIVILADIRIDLAEQAAKNLQAKGMEAIALSLDITNEQQIESAIQKILDQHGKVDILVNNAGTDVTLPVEELSIEDWDRVMNVNLRAPFILSKFILPLMKQQGSGHIVNIASTAAKRAWANASAYHASKWGLMGLSHTLHVEGRPHGVKVTAVVAGGMRTPFLLDRFPDIDPAVLQDPKNVADTVRYVLMQPSETVIPEVMVIPMRETSWP</sequence>
<dbReference type="PANTHER" id="PTHR43669">
    <property type="entry name" value="5-KETO-D-GLUCONATE 5-REDUCTASE"/>
    <property type="match status" value="1"/>
</dbReference>
<dbReference type="PRINTS" id="PR00080">
    <property type="entry name" value="SDRFAMILY"/>
</dbReference>
<name>A0A9E9C9L6_9CYAN</name>
<dbReference type="GO" id="GO:0016491">
    <property type="term" value="F:oxidoreductase activity"/>
    <property type="evidence" value="ECO:0007669"/>
    <property type="project" value="UniProtKB-KW"/>
</dbReference>
<keyword evidence="5" id="KW-1185">Reference proteome</keyword>
<dbReference type="EMBL" id="CP113797">
    <property type="protein sequence ID" value="WAL61743.1"/>
    <property type="molecule type" value="Genomic_DNA"/>
</dbReference>
<dbReference type="SUPFAM" id="SSF51735">
    <property type="entry name" value="NAD(P)-binding Rossmann-fold domains"/>
    <property type="match status" value="1"/>
</dbReference>
<keyword evidence="2" id="KW-0560">Oxidoreductase</keyword>
<proteinExistence type="inferred from homology"/>
<accession>A0A9E9C9L6</accession>
<dbReference type="CDD" id="cd05233">
    <property type="entry name" value="SDR_c"/>
    <property type="match status" value="1"/>
</dbReference>
<reference evidence="4" key="1">
    <citation type="submission" date="2022-12" db="EMBL/GenBank/DDBJ databases">
        <title>Polyphasic identification of a Novel Hot-Spring Cyanobacterium Ocullathermofonsia sinensis gen nov. sp. nov. and Genomic Insights on its Adaptations to the Thermal Habitat.</title>
        <authorList>
            <person name="Daroch M."/>
            <person name="Tang J."/>
            <person name="Jiang Y."/>
        </authorList>
    </citation>
    <scope>NUCLEOTIDE SEQUENCE</scope>
    <source>
        <strain evidence="4">PKUAC-SCTA174</strain>
    </source>
</reference>
<evidence type="ECO:0000256" key="2">
    <source>
        <dbReference type="ARBA" id="ARBA00023002"/>
    </source>
</evidence>
<dbReference type="InterPro" id="IPR036291">
    <property type="entry name" value="NAD(P)-bd_dom_sf"/>
</dbReference>
<dbReference type="PANTHER" id="PTHR43669:SF3">
    <property type="entry name" value="ALCOHOL DEHYDROGENASE, PUTATIVE (AFU_ORTHOLOGUE AFUA_3G03445)-RELATED"/>
    <property type="match status" value="1"/>
</dbReference>